<dbReference type="RefSeq" id="WP_013320819.1">
    <property type="nucleotide sequence ID" value="NC_014501.1"/>
</dbReference>
<name>E0UAG8_GLOV7</name>
<dbReference type="KEGG" id="cyj:Cyan7822_0673"/>
<dbReference type="STRING" id="497965.Cyan7822_0673"/>
<sequence length="57" mass="6391">MKEKIDEIKQILGGLAEEFDSSSKSSPQWKKTIISQSLGGISQQLEIIERALNLCRD</sequence>
<evidence type="ECO:0000313" key="1">
    <source>
        <dbReference type="EMBL" id="ADN12709.1"/>
    </source>
</evidence>
<dbReference type="HOGENOM" id="CLU_2989087_0_0_3"/>
<keyword evidence="2" id="KW-1185">Reference proteome</keyword>
<dbReference type="Proteomes" id="UP000008206">
    <property type="component" value="Chromosome"/>
</dbReference>
<dbReference type="EMBL" id="CP002198">
    <property type="protein sequence ID" value="ADN12709.1"/>
    <property type="molecule type" value="Genomic_DNA"/>
</dbReference>
<reference evidence="2" key="1">
    <citation type="journal article" date="2011" name="MBio">
        <title>Novel metabolic attributes of the genus Cyanothece, comprising a group of unicellular nitrogen-fixing Cyanobacteria.</title>
        <authorList>
            <person name="Bandyopadhyay A."/>
            <person name="Elvitigala T."/>
            <person name="Welsh E."/>
            <person name="Stockel J."/>
            <person name="Liberton M."/>
            <person name="Min H."/>
            <person name="Sherman L.A."/>
            <person name="Pakrasi H.B."/>
        </authorList>
    </citation>
    <scope>NUCLEOTIDE SEQUENCE [LARGE SCALE GENOMIC DNA]</scope>
    <source>
        <strain evidence="2">PCC 7822</strain>
    </source>
</reference>
<protein>
    <submittedName>
        <fullName evidence="1">Uncharacterized protein</fullName>
    </submittedName>
</protein>
<organism evidence="1 2">
    <name type="scientific">Gloeothece verrucosa (strain PCC 7822)</name>
    <name type="common">Cyanothece sp. (strain PCC 7822)</name>
    <dbReference type="NCBI Taxonomy" id="497965"/>
    <lineage>
        <taxon>Bacteria</taxon>
        <taxon>Bacillati</taxon>
        <taxon>Cyanobacteriota</taxon>
        <taxon>Cyanophyceae</taxon>
        <taxon>Oscillatoriophycideae</taxon>
        <taxon>Chroococcales</taxon>
        <taxon>Aphanothecaceae</taxon>
        <taxon>Gloeothece</taxon>
        <taxon>Gloeothece verrucosa</taxon>
    </lineage>
</organism>
<evidence type="ECO:0000313" key="2">
    <source>
        <dbReference type="Proteomes" id="UP000008206"/>
    </source>
</evidence>
<accession>E0UAG8</accession>
<gene>
    <name evidence="1" type="ordered locus">Cyan7822_0673</name>
</gene>
<dbReference type="AlphaFoldDB" id="E0UAG8"/>
<proteinExistence type="predicted"/>